<evidence type="ECO:0000313" key="3">
    <source>
        <dbReference type="Proteomes" id="UP000034961"/>
    </source>
</evidence>
<feature type="compositionally biased region" description="Basic and acidic residues" evidence="1">
    <location>
        <begin position="23"/>
        <end position="40"/>
    </location>
</feature>
<sequence length="156" mass="17752">MYQQPNQSGTGKKAKAKPQNTMKDLERIDTGSNGDRKRVDTIIDGSTEPEKVSDTLSSYFRGLREFLYPESIDTLPANHPFSFLTALRELQPVFQERFKQVQQHFTSIIVEINRRAEVQRSEQFTNLVERESGLWREPEAAGVFPGAYKGRGETGV</sequence>
<feature type="compositionally biased region" description="Polar residues" evidence="1">
    <location>
        <begin position="1"/>
        <end position="10"/>
    </location>
</feature>
<proteinExistence type="predicted"/>
<evidence type="ECO:0000256" key="1">
    <source>
        <dbReference type="SAM" id="MobiDB-lite"/>
    </source>
</evidence>
<evidence type="ECO:0000313" key="2">
    <source>
        <dbReference type="EMBL" id="KKR91685.1"/>
    </source>
</evidence>
<gene>
    <name evidence="2" type="ORF">UU41_C0033G0005</name>
</gene>
<protein>
    <submittedName>
        <fullName evidence="2">Uncharacterized protein</fullName>
    </submittedName>
</protein>
<dbReference type="EMBL" id="LCAN01000033">
    <property type="protein sequence ID" value="KKR91685.1"/>
    <property type="molecule type" value="Genomic_DNA"/>
</dbReference>
<reference evidence="2 3" key="1">
    <citation type="journal article" date="2015" name="Nature">
        <title>rRNA introns, odd ribosomes, and small enigmatic genomes across a large radiation of phyla.</title>
        <authorList>
            <person name="Brown C.T."/>
            <person name="Hug L.A."/>
            <person name="Thomas B.C."/>
            <person name="Sharon I."/>
            <person name="Castelle C.J."/>
            <person name="Singh A."/>
            <person name="Wilkins M.J."/>
            <person name="Williams K.H."/>
            <person name="Banfield J.F."/>
        </authorList>
    </citation>
    <scope>NUCLEOTIDE SEQUENCE [LARGE SCALE GENOMIC DNA]</scope>
</reference>
<feature type="region of interest" description="Disordered" evidence="1">
    <location>
        <begin position="1"/>
        <end position="40"/>
    </location>
</feature>
<dbReference type="Proteomes" id="UP000034961">
    <property type="component" value="Unassembled WGS sequence"/>
</dbReference>
<comment type="caution">
    <text evidence="2">The sequence shown here is derived from an EMBL/GenBank/DDBJ whole genome shotgun (WGS) entry which is preliminary data.</text>
</comment>
<organism evidence="2 3">
    <name type="scientific">Candidatus Roizmanbacteria bacterium GW2011_GWA1_41_13</name>
    <dbReference type="NCBI Taxonomy" id="1618474"/>
    <lineage>
        <taxon>Bacteria</taxon>
        <taxon>Candidatus Roizmaniibacteriota</taxon>
    </lineage>
</organism>
<dbReference type="AlphaFoldDB" id="A0A0G0X4V5"/>
<accession>A0A0G0X4V5</accession>
<name>A0A0G0X4V5_9BACT</name>